<organism evidence="6">
    <name type="scientific">Guillardia theta (strain CCMP2712)</name>
    <name type="common">Cryptophyte</name>
    <dbReference type="NCBI Taxonomy" id="905079"/>
    <lineage>
        <taxon>Eukaryota</taxon>
        <taxon>Cryptophyceae</taxon>
        <taxon>Pyrenomonadales</taxon>
        <taxon>Geminigeraceae</taxon>
        <taxon>Guillardia</taxon>
    </lineage>
</organism>
<dbReference type="GO" id="GO:0005509">
    <property type="term" value="F:calcium ion binding"/>
    <property type="evidence" value="ECO:0007669"/>
    <property type="project" value="InterPro"/>
</dbReference>
<feature type="compositionally biased region" description="Basic and acidic residues" evidence="4">
    <location>
        <begin position="83"/>
        <end position="93"/>
    </location>
</feature>
<dbReference type="EMBL" id="JH992977">
    <property type="protein sequence ID" value="EKX50762.1"/>
    <property type="molecule type" value="Genomic_DNA"/>
</dbReference>
<name>L1JQQ1_GUITC</name>
<keyword evidence="8" id="KW-1185">Reference proteome</keyword>
<dbReference type="STRING" id="905079.L1JQQ1"/>
<dbReference type="Gene3D" id="1.10.238.10">
    <property type="entry name" value="EF-hand"/>
    <property type="match status" value="2"/>
</dbReference>
<evidence type="ECO:0000259" key="5">
    <source>
        <dbReference type="PROSITE" id="PS50222"/>
    </source>
</evidence>
<feature type="region of interest" description="Disordered" evidence="4">
    <location>
        <begin position="38"/>
        <end position="62"/>
    </location>
</feature>
<evidence type="ECO:0000256" key="3">
    <source>
        <dbReference type="ARBA" id="ARBA00022837"/>
    </source>
</evidence>
<dbReference type="SUPFAM" id="SSF47473">
    <property type="entry name" value="EF-hand"/>
    <property type="match status" value="1"/>
</dbReference>
<dbReference type="PROSITE" id="PS50222">
    <property type="entry name" value="EF_HAND_2"/>
    <property type="match status" value="2"/>
</dbReference>
<dbReference type="HOGENOM" id="CLU_714647_0_0_1"/>
<keyword evidence="2" id="KW-0677">Repeat</keyword>
<dbReference type="GeneID" id="17307439"/>
<feature type="domain" description="EF-hand" evidence="5">
    <location>
        <begin position="228"/>
        <end position="263"/>
    </location>
</feature>
<reference evidence="6 8" key="1">
    <citation type="journal article" date="2012" name="Nature">
        <title>Algal genomes reveal evolutionary mosaicism and the fate of nucleomorphs.</title>
        <authorList>
            <consortium name="DOE Joint Genome Institute"/>
            <person name="Curtis B.A."/>
            <person name="Tanifuji G."/>
            <person name="Burki F."/>
            <person name="Gruber A."/>
            <person name="Irimia M."/>
            <person name="Maruyama S."/>
            <person name="Arias M.C."/>
            <person name="Ball S.G."/>
            <person name="Gile G.H."/>
            <person name="Hirakawa Y."/>
            <person name="Hopkins J.F."/>
            <person name="Kuo A."/>
            <person name="Rensing S.A."/>
            <person name="Schmutz J."/>
            <person name="Symeonidi A."/>
            <person name="Elias M."/>
            <person name="Eveleigh R.J."/>
            <person name="Herman E.K."/>
            <person name="Klute M.J."/>
            <person name="Nakayama T."/>
            <person name="Obornik M."/>
            <person name="Reyes-Prieto A."/>
            <person name="Armbrust E.V."/>
            <person name="Aves S.J."/>
            <person name="Beiko R.G."/>
            <person name="Coutinho P."/>
            <person name="Dacks J.B."/>
            <person name="Durnford D.G."/>
            <person name="Fast N.M."/>
            <person name="Green B.R."/>
            <person name="Grisdale C.J."/>
            <person name="Hempel F."/>
            <person name="Henrissat B."/>
            <person name="Hoppner M.P."/>
            <person name="Ishida K."/>
            <person name="Kim E."/>
            <person name="Koreny L."/>
            <person name="Kroth P.G."/>
            <person name="Liu Y."/>
            <person name="Malik S.B."/>
            <person name="Maier U.G."/>
            <person name="McRose D."/>
            <person name="Mock T."/>
            <person name="Neilson J.A."/>
            <person name="Onodera N.T."/>
            <person name="Poole A.M."/>
            <person name="Pritham E.J."/>
            <person name="Richards T.A."/>
            <person name="Rocap G."/>
            <person name="Roy S.W."/>
            <person name="Sarai C."/>
            <person name="Schaack S."/>
            <person name="Shirato S."/>
            <person name="Slamovits C.H."/>
            <person name="Spencer D.F."/>
            <person name="Suzuki S."/>
            <person name="Worden A.Z."/>
            <person name="Zauner S."/>
            <person name="Barry K."/>
            <person name="Bell C."/>
            <person name="Bharti A.K."/>
            <person name="Crow J.A."/>
            <person name="Grimwood J."/>
            <person name="Kramer R."/>
            <person name="Lindquist E."/>
            <person name="Lucas S."/>
            <person name="Salamov A."/>
            <person name="McFadden G.I."/>
            <person name="Lane C.E."/>
            <person name="Keeling P.J."/>
            <person name="Gray M.W."/>
            <person name="Grigoriev I.V."/>
            <person name="Archibald J.M."/>
        </authorList>
    </citation>
    <scope>NUCLEOTIDE SEQUENCE</scope>
    <source>
        <strain evidence="6 8">CCMP2712</strain>
    </source>
</reference>
<dbReference type="InterPro" id="IPR011992">
    <property type="entry name" value="EF-hand-dom_pair"/>
</dbReference>
<dbReference type="eggNOG" id="KOG0027">
    <property type="taxonomic scope" value="Eukaryota"/>
</dbReference>
<dbReference type="InterPro" id="IPR018247">
    <property type="entry name" value="EF_Hand_1_Ca_BS"/>
</dbReference>
<keyword evidence="1" id="KW-0479">Metal-binding</keyword>
<reference evidence="7" key="3">
    <citation type="submission" date="2015-06" db="UniProtKB">
        <authorList>
            <consortium name="EnsemblProtists"/>
        </authorList>
    </citation>
    <scope>IDENTIFICATION</scope>
</reference>
<sequence>MASSPEYEGTTRLGFEFCFEHDDDDLTVTFAKPDASLASELGTGGQWRTGPKSARPKDLSAPRSRLTRSFMLATAESPITSHSSRERRSERSSGKAGNVEVVEQKPSFLIGSLEKPLAFIDGGFVITPRGIEQAPKVIITISTNCTIITTIIILVYRTVIKNVGSGIDWSSFDFYDIHEVPEHEDRIMQENQFKTYHHHEAQEKRKKQGDERLMNAAELVKSALITVEETQFLQRVFNFVDKDGDGTLQRDEVIEMLLYLGERKENVQAGNEDLELLFDKLNLSRDGGLSFETFIDWWAKESKEVSFLRDAFNKYDADGSGYIDLEELHELLKDLGHNYTLNELRRMMKLMVEEESLGLDFERFTSLTLRLSYWNKVGVKGSTDLHF</sequence>
<dbReference type="PANTHER" id="PTHR10891">
    <property type="entry name" value="EF-HAND CALCIUM-BINDING DOMAIN CONTAINING PROTEIN"/>
    <property type="match status" value="1"/>
</dbReference>
<evidence type="ECO:0000256" key="4">
    <source>
        <dbReference type="SAM" id="MobiDB-lite"/>
    </source>
</evidence>
<evidence type="ECO:0000313" key="8">
    <source>
        <dbReference type="Proteomes" id="UP000011087"/>
    </source>
</evidence>
<reference evidence="8" key="2">
    <citation type="submission" date="2012-11" db="EMBL/GenBank/DDBJ databases">
        <authorList>
            <person name="Kuo A."/>
            <person name="Curtis B.A."/>
            <person name="Tanifuji G."/>
            <person name="Burki F."/>
            <person name="Gruber A."/>
            <person name="Irimia M."/>
            <person name="Maruyama S."/>
            <person name="Arias M.C."/>
            <person name="Ball S.G."/>
            <person name="Gile G.H."/>
            <person name="Hirakawa Y."/>
            <person name="Hopkins J.F."/>
            <person name="Rensing S.A."/>
            <person name="Schmutz J."/>
            <person name="Symeonidi A."/>
            <person name="Elias M."/>
            <person name="Eveleigh R.J."/>
            <person name="Herman E.K."/>
            <person name="Klute M.J."/>
            <person name="Nakayama T."/>
            <person name="Obornik M."/>
            <person name="Reyes-Prieto A."/>
            <person name="Armbrust E.V."/>
            <person name="Aves S.J."/>
            <person name="Beiko R.G."/>
            <person name="Coutinho P."/>
            <person name="Dacks J.B."/>
            <person name="Durnford D.G."/>
            <person name="Fast N.M."/>
            <person name="Green B.R."/>
            <person name="Grisdale C."/>
            <person name="Hempe F."/>
            <person name="Henrissat B."/>
            <person name="Hoppner M.P."/>
            <person name="Ishida K.-I."/>
            <person name="Kim E."/>
            <person name="Koreny L."/>
            <person name="Kroth P.G."/>
            <person name="Liu Y."/>
            <person name="Malik S.-B."/>
            <person name="Maier U.G."/>
            <person name="McRose D."/>
            <person name="Mock T."/>
            <person name="Neilson J.A."/>
            <person name="Onodera N.T."/>
            <person name="Poole A.M."/>
            <person name="Pritham E.J."/>
            <person name="Richards T.A."/>
            <person name="Rocap G."/>
            <person name="Roy S.W."/>
            <person name="Sarai C."/>
            <person name="Schaack S."/>
            <person name="Shirato S."/>
            <person name="Slamovits C.H."/>
            <person name="Spencer D.F."/>
            <person name="Suzuki S."/>
            <person name="Worden A.Z."/>
            <person name="Zauner S."/>
            <person name="Barry K."/>
            <person name="Bell C."/>
            <person name="Bharti A.K."/>
            <person name="Crow J.A."/>
            <person name="Grimwood J."/>
            <person name="Kramer R."/>
            <person name="Lindquist E."/>
            <person name="Lucas S."/>
            <person name="Salamov A."/>
            <person name="McFadden G.I."/>
            <person name="Lane C.E."/>
            <person name="Keeling P.J."/>
            <person name="Gray M.W."/>
            <person name="Grigoriev I.V."/>
            <person name="Archibald J.M."/>
        </authorList>
    </citation>
    <scope>NUCLEOTIDE SEQUENCE</scope>
    <source>
        <strain evidence="8">CCMP2712</strain>
    </source>
</reference>
<dbReference type="InterPro" id="IPR002048">
    <property type="entry name" value="EF_hand_dom"/>
</dbReference>
<keyword evidence="3" id="KW-0106">Calcium</keyword>
<accession>L1JQQ1</accession>
<dbReference type="InterPro" id="IPR039647">
    <property type="entry name" value="EF_hand_pair_protein_CML-like"/>
</dbReference>
<gene>
    <name evidence="6" type="ORF">GUITHDRAFT_103354</name>
</gene>
<evidence type="ECO:0000313" key="6">
    <source>
        <dbReference type="EMBL" id="EKX50762.1"/>
    </source>
</evidence>
<dbReference type="OrthoDB" id="191686at2759"/>
<evidence type="ECO:0000256" key="2">
    <source>
        <dbReference type="ARBA" id="ARBA00022737"/>
    </source>
</evidence>
<dbReference type="Proteomes" id="UP000011087">
    <property type="component" value="Unassembled WGS sequence"/>
</dbReference>
<dbReference type="KEGG" id="gtt:GUITHDRAFT_103354"/>
<dbReference type="Pfam" id="PF13405">
    <property type="entry name" value="EF-hand_6"/>
    <property type="match status" value="2"/>
</dbReference>
<feature type="domain" description="EF-hand" evidence="5">
    <location>
        <begin position="303"/>
        <end position="338"/>
    </location>
</feature>
<dbReference type="PaxDb" id="55529-EKX50762"/>
<evidence type="ECO:0000256" key="1">
    <source>
        <dbReference type="ARBA" id="ARBA00022723"/>
    </source>
</evidence>
<dbReference type="EnsemblProtists" id="EKX50762">
    <property type="protein sequence ID" value="EKX50762"/>
    <property type="gene ID" value="GUITHDRAFT_103354"/>
</dbReference>
<proteinExistence type="predicted"/>
<dbReference type="PROSITE" id="PS00018">
    <property type="entry name" value="EF_HAND_1"/>
    <property type="match status" value="2"/>
</dbReference>
<dbReference type="SMART" id="SM00054">
    <property type="entry name" value="EFh"/>
    <property type="match status" value="3"/>
</dbReference>
<dbReference type="RefSeq" id="XP_005837742.1">
    <property type="nucleotide sequence ID" value="XM_005837685.1"/>
</dbReference>
<dbReference type="AlphaFoldDB" id="L1JQQ1"/>
<protein>
    <recommendedName>
        <fullName evidence="5">EF-hand domain-containing protein</fullName>
    </recommendedName>
</protein>
<evidence type="ECO:0000313" key="7">
    <source>
        <dbReference type="EnsemblProtists" id="EKX50762"/>
    </source>
</evidence>
<feature type="region of interest" description="Disordered" evidence="4">
    <location>
        <begin position="77"/>
        <end position="98"/>
    </location>
</feature>